<dbReference type="PRINTS" id="PR00420">
    <property type="entry name" value="RNGMNOXGNASE"/>
</dbReference>
<dbReference type="Proteomes" id="UP000465306">
    <property type="component" value="Unassembled WGS sequence"/>
</dbReference>
<dbReference type="GO" id="GO:0019622">
    <property type="term" value="P:3-(3-hydroxy)phenylpropionate catabolic process"/>
    <property type="evidence" value="ECO:0007669"/>
    <property type="project" value="TreeGrafter"/>
</dbReference>
<dbReference type="KEGG" id="mku:I2456_00700"/>
<dbReference type="InterPro" id="IPR002938">
    <property type="entry name" value="FAD-bd"/>
</dbReference>
<proteinExistence type="predicted"/>
<dbReference type="EMBL" id="CP065047">
    <property type="protein sequence ID" value="QPI38145.1"/>
    <property type="molecule type" value="Genomic_DNA"/>
</dbReference>
<dbReference type="AlphaFoldDB" id="A0AAX1JCJ7"/>
<dbReference type="PANTHER" id="PTHR43476:SF3">
    <property type="entry name" value="FAD-BINDING MONOOXYGENASE"/>
    <property type="match status" value="1"/>
</dbReference>
<dbReference type="Gene3D" id="3.30.9.10">
    <property type="entry name" value="D-Amino Acid Oxidase, subunit A, domain 2"/>
    <property type="match status" value="1"/>
</dbReference>
<dbReference type="SUPFAM" id="SSF51905">
    <property type="entry name" value="FAD/NAD(P)-binding domain"/>
    <property type="match status" value="1"/>
</dbReference>
<evidence type="ECO:0000256" key="1">
    <source>
        <dbReference type="ARBA" id="ARBA00023002"/>
    </source>
</evidence>
<dbReference type="GO" id="GO:0071949">
    <property type="term" value="F:FAD binding"/>
    <property type="evidence" value="ECO:0007669"/>
    <property type="project" value="InterPro"/>
</dbReference>
<keyword evidence="1" id="KW-0560">Oxidoreductase</keyword>
<feature type="domain" description="FAD-binding" evidence="3">
    <location>
        <begin position="13"/>
        <end position="357"/>
    </location>
</feature>
<gene>
    <name evidence="4" type="primary">mhpA_1</name>
    <name evidence="5" type="ORF">I2456_00700</name>
    <name evidence="4" type="ORF">MKUB_29920</name>
</gene>
<dbReference type="NCBIfam" id="NF004829">
    <property type="entry name" value="PRK06183.1-3"/>
    <property type="match status" value="1"/>
</dbReference>
<dbReference type="Pfam" id="PF01494">
    <property type="entry name" value="FAD_binding_3"/>
    <property type="match status" value="1"/>
</dbReference>
<feature type="region of interest" description="Disordered" evidence="2">
    <location>
        <begin position="515"/>
        <end position="535"/>
    </location>
</feature>
<dbReference type="InterPro" id="IPR050631">
    <property type="entry name" value="PheA/TfdB_FAD_monoxygenase"/>
</dbReference>
<protein>
    <submittedName>
        <fullName evidence="4">3-(3-hydroxyphenyl)propionate hydroxylase</fullName>
    </submittedName>
    <submittedName>
        <fullName evidence="5">Bifunctional 3-(3-hydroxy-phenyl)propionate/3-hydroxycinnamic acid hydroxylase</fullName>
    </submittedName>
</protein>
<evidence type="ECO:0000313" key="6">
    <source>
        <dbReference type="Proteomes" id="UP000465306"/>
    </source>
</evidence>
<accession>A0AAX1JCJ7</accession>
<name>A0AAX1JCJ7_9MYCO</name>
<keyword evidence="6" id="KW-1185">Reference proteome</keyword>
<dbReference type="Proteomes" id="UP000663583">
    <property type="component" value="Chromosome"/>
</dbReference>
<reference evidence="4" key="2">
    <citation type="submission" date="2020-02" db="EMBL/GenBank/DDBJ databases">
        <authorList>
            <person name="Matsumoto Y."/>
            <person name="Kinjo T."/>
            <person name="Motooka D."/>
            <person name="Nabeya D."/>
            <person name="Jung N."/>
            <person name="Uechi K."/>
            <person name="Horii T."/>
            <person name="Iida T."/>
            <person name="Fujita J."/>
            <person name="Nakamura S."/>
        </authorList>
    </citation>
    <scope>NUCLEOTIDE SEQUENCE</scope>
    <source>
        <strain evidence="4">JCM 13573</strain>
    </source>
</reference>
<dbReference type="InterPro" id="IPR036188">
    <property type="entry name" value="FAD/NAD-bd_sf"/>
</dbReference>
<dbReference type="RefSeq" id="WP_085074359.1">
    <property type="nucleotide sequence ID" value="NZ_BLKU01000005.1"/>
</dbReference>
<evidence type="ECO:0000256" key="2">
    <source>
        <dbReference type="SAM" id="MobiDB-lite"/>
    </source>
</evidence>
<evidence type="ECO:0000313" key="4">
    <source>
        <dbReference type="EMBL" id="GFG65502.1"/>
    </source>
</evidence>
<dbReference type="Gene3D" id="3.50.50.60">
    <property type="entry name" value="FAD/NAD(P)-binding domain"/>
    <property type="match status" value="1"/>
</dbReference>
<dbReference type="EMBL" id="BLKU01000005">
    <property type="protein sequence ID" value="GFG65502.1"/>
    <property type="molecule type" value="Genomic_DNA"/>
</dbReference>
<evidence type="ECO:0000313" key="5">
    <source>
        <dbReference type="EMBL" id="QPI38145.1"/>
    </source>
</evidence>
<evidence type="ECO:0000259" key="3">
    <source>
        <dbReference type="Pfam" id="PF01494"/>
    </source>
</evidence>
<sequence>MTHGLNDVAVEHVPVAVVGGGPTGVTVATLLAQYGVDTLVLDRWPQVYAQPRAVHLDDEVHRVLARLGVAAEFAKISRAAHGLRLVERDLSVLIQFERDTALTRNGFPAASMFDQPELEHLLRRNLARHPHARFRGGVEVLDITTAAAVRPLRLKVRDRSSGAESVITADYVLGCDGANSMVRTAIGATMRNLRFDQRWLVVDITTTVDLNQWEGVHQVCDAGRAGTYMRIGPTRYRWEFALLEHESADDYTTLAALRPLIGPWTRHVADADMQIMRVAEYTFRAQIADRWRHGNLFLLGDAAHLTPPFIGQGLGAGLRDAMNLAWKIAGVHHGDLPPEVLDSYETERRPHARAMITLALNVGRAMTAGGRLGTAIRRLLLPRLHLVPGLRAKVTDSETPPLRRSLLIKRTLFTRRITGRLCPNALLDTGRRLDDELDQGFGLVSTVALTSAQREMVSARGARAVHASAGSELARWLNRHHVKAAVVRPDRTVMIAGRDVTTACRALPLFLLNHPGATSRTPVPPPHRAPRKGIA</sequence>
<evidence type="ECO:0000313" key="7">
    <source>
        <dbReference type="Proteomes" id="UP000663583"/>
    </source>
</evidence>
<reference evidence="5" key="3">
    <citation type="submission" date="2020-11" db="EMBL/GenBank/DDBJ databases">
        <title>Intraspecies plasmid and genomic variation of Mycobacterium kubicae revealed by the complete genome sequences of two clinical isolates.</title>
        <authorList>
            <person name="Hendrix J.R."/>
            <person name="Epperson L.E."/>
            <person name="Honda J.R."/>
            <person name="Strong M."/>
        </authorList>
    </citation>
    <scope>NUCLEOTIDE SEQUENCE</scope>
    <source>
        <strain evidence="5">JCM 13573</strain>
    </source>
</reference>
<dbReference type="GO" id="GO:0008688">
    <property type="term" value="F:3-(3-hydroxyphenyl)propionate hydroxylase activity"/>
    <property type="evidence" value="ECO:0007669"/>
    <property type="project" value="TreeGrafter"/>
</dbReference>
<dbReference type="PANTHER" id="PTHR43476">
    <property type="entry name" value="3-(3-HYDROXY-PHENYL)PROPIONATE/3-HYDROXYCINNAMIC ACID HYDROXYLASE"/>
    <property type="match status" value="1"/>
</dbReference>
<organism evidence="5 7">
    <name type="scientific">Mycobacterium kubicae</name>
    <dbReference type="NCBI Taxonomy" id="120959"/>
    <lineage>
        <taxon>Bacteria</taxon>
        <taxon>Bacillati</taxon>
        <taxon>Actinomycetota</taxon>
        <taxon>Actinomycetes</taxon>
        <taxon>Mycobacteriales</taxon>
        <taxon>Mycobacteriaceae</taxon>
        <taxon>Mycobacterium</taxon>
        <taxon>Mycobacterium simiae complex</taxon>
    </lineage>
</organism>
<reference evidence="4 6" key="1">
    <citation type="journal article" date="2019" name="Emerg. Microbes Infect.">
        <title>Comprehensive subspecies identification of 175 nontuberculous mycobacteria species based on 7547 genomic profiles.</title>
        <authorList>
            <person name="Matsumoto Y."/>
            <person name="Kinjo T."/>
            <person name="Motooka D."/>
            <person name="Nabeya D."/>
            <person name="Jung N."/>
            <person name="Uechi K."/>
            <person name="Horii T."/>
            <person name="Iida T."/>
            <person name="Fujita J."/>
            <person name="Nakamura S."/>
        </authorList>
    </citation>
    <scope>NUCLEOTIDE SEQUENCE [LARGE SCALE GENOMIC DNA]</scope>
    <source>
        <strain evidence="4 6">JCM 13573</strain>
    </source>
</reference>